<protein>
    <recommendedName>
        <fullName evidence="2">Lipoprotein</fullName>
    </recommendedName>
</protein>
<accession>A0A0F9LH73</accession>
<evidence type="ECO:0008006" key="2">
    <source>
        <dbReference type="Google" id="ProtNLM"/>
    </source>
</evidence>
<gene>
    <name evidence="1" type="ORF">LCGC14_1214730</name>
</gene>
<comment type="caution">
    <text evidence="1">The sequence shown here is derived from an EMBL/GenBank/DDBJ whole genome shotgun (WGS) entry which is preliminary data.</text>
</comment>
<proteinExistence type="predicted"/>
<dbReference type="EMBL" id="LAZR01006348">
    <property type="protein sequence ID" value="KKM92798.1"/>
    <property type="molecule type" value="Genomic_DNA"/>
</dbReference>
<name>A0A0F9LH73_9ZZZZ</name>
<organism evidence="1">
    <name type="scientific">marine sediment metagenome</name>
    <dbReference type="NCBI Taxonomy" id="412755"/>
    <lineage>
        <taxon>unclassified sequences</taxon>
        <taxon>metagenomes</taxon>
        <taxon>ecological metagenomes</taxon>
    </lineage>
</organism>
<reference evidence="1" key="1">
    <citation type="journal article" date="2015" name="Nature">
        <title>Complex archaea that bridge the gap between prokaryotes and eukaryotes.</title>
        <authorList>
            <person name="Spang A."/>
            <person name="Saw J.H."/>
            <person name="Jorgensen S.L."/>
            <person name="Zaremba-Niedzwiedzka K."/>
            <person name="Martijn J."/>
            <person name="Lind A.E."/>
            <person name="van Eijk R."/>
            <person name="Schleper C."/>
            <person name="Guy L."/>
            <person name="Ettema T.J."/>
        </authorList>
    </citation>
    <scope>NUCLEOTIDE SEQUENCE</scope>
</reference>
<dbReference type="PROSITE" id="PS51257">
    <property type="entry name" value="PROKAR_LIPOPROTEIN"/>
    <property type="match status" value="1"/>
</dbReference>
<dbReference type="AlphaFoldDB" id="A0A0F9LH73"/>
<evidence type="ECO:0000313" key="1">
    <source>
        <dbReference type="EMBL" id="KKM92798.1"/>
    </source>
</evidence>
<sequence length="46" mass="5414">MREIIIALAMVLMTGCASTLHFLFDVDPDLTYNDQEKKWEQKEKIK</sequence>